<feature type="region of interest" description="Disordered" evidence="1">
    <location>
        <begin position="1"/>
        <end position="30"/>
    </location>
</feature>
<name>A0A6A6DJ35_9PEZI</name>
<protein>
    <submittedName>
        <fullName evidence="2">Uncharacterized protein</fullName>
    </submittedName>
</protein>
<accession>A0A6A6DJ35</accession>
<feature type="compositionally biased region" description="Basic residues" evidence="1">
    <location>
        <begin position="102"/>
        <end position="112"/>
    </location>
</feature>
<feature type="compositionally biased region" description="Basic and acidic residues" evidence="1">
    <location>
        <begin position="92"/>
        <end position="101"/>
    </location>
</feature>
<sequence>MTIGSMQTTIEDNTLYQDMGTSPAANSEGSEVANMVENIQSAPKGDDDLGCDGLDSEVTSMKHLLPEITKSSPDSLFNEVHIFKGKNHAFKRGQDTTDDKNRTKRLEKRLPHRRENDTLSLRIK</sequence>
<keyword evidence="3" id="KW-1185">Reference proteome</keyword>
<proteinExistence type="predicted"/>
<evidence type="ECO:0000256" key="1">
    <source>
        <dbReference type="SAM" id="MobiDB-lite"/>
    </source>
</evidence>
<reference evidence="2" key="1">
    <citation type="journal article" date="2020" name="Stud. Mycol.">
        <title>101 Dothideomycetes genomes: a test case for predicting lifestyles and emergence of pathogens.</title>
        <authorList>
            <person name="Haridas S."/>
            <person name="Albert R."/>
            <person name="Binder M."/>
            <person name="Bloem J."/>
            <person name="Labutti K."/>
            <person name="Salamov A."/>
            <person name="Andreopoulos B."/>
            <person name="Baker S."/>
            <person name="Barry K."/>
            <person name="Bills G."/>
            <person name="Bluhm B."/>
            <person name="Cannon C."/>
            <person name="Castanera R."/>
            <person name="Culley D."/>
            <person name="Daum C."/>
            <person name="Ezra D."/>
            <person name="Gonzalez J."/>
            <person name="Henrissat B."/>
            <person name="Kuo A."/>
            <person name="Liang C."/>
            <person name="Lipzen A."/>
            <person name="Lutzoni F."/>
            <person name="Magnuson J."/>
            <person name="Mondo S."/>
            <person name="Nolan M."/>
            <person name="Ohm R."/>
            <person name="Pangilinan J."/>
            <person name="Park H.-J."/>
            <person name="Ramirez L."/>
            <person name="Alfaro M."/>
            <person name="Sun H."/>
            <person name="Tritt A."/>
            <person name="Yoshinaga Y."/>
            <person name="Zwiers L.-H."/>
            <person name="Turgeon B."/>
            <person name="Goodwin S."/>
            <person name="Spatafora J."/>
            <person name="Crous P."/>
            <person name="Grigoriev I."/>
        </authorList>
    </citation>
    <scope>NUCLEOTIDE SEQUENCE</scope>
    <source>
        <strain evidence="2">CBS 207.26</strain>
    </source>
</reference>
<gene>
    <name evidence="2" type="ORF">K469DRAFT_695574</name>
</gene>
<organism evidence="2 3">
    <name type="scientific">Zopfia rhizophila CBS 207.26</name>
    <dbReference type="NCBI Taxonomy" id="1314779"/>
    <lineage>
        <taxon>Eukaryota</taxon>
        <taxon>Fungi</taxon>
        <taxon>Dikarya</taxon>
        <taxon>Ascomycota</taxon>
        <taxon>Pezizomycotina</taxon>
        <taxon>Dothideomycetes</taxon>
        <taxon>Dothideomycetes incertae sedis</taxon>
        <taxon>Zopfiaceae</taxon>
        <taxon>Zopfia</taxon>
    </lineage>
</organism>
<evidence type="ECO:0000313" key="3">
    <source>
        <dbReference type="Proteomes" id="UP000800200"/>
    </source>
</evidence>
<feature type="region of interest" description="Disordered" evidence="1">
    <location>
        <begin position="90"/>
        <end position="124"/>
    </location>
</feature>
<feature type="compositionally biased region" description="Polar residues" evidence="1">
    <location>
        <begin position="1"/>
        <end position="29"/>
    </location>
</feature>
<dbReference type="EMBL" id="ML994676">
    <property type="protein sequence ID" value="KAF2178259.1"/>
    <property type="molecule type" value="Genomic_DNA"/>
</dbReference>
<dbReference type="AlphaFoldDB" id="A0A6A6DJ35"/>
<evidence type="ECO:0000313" key="2">
    <source>
        <dbReference type="EMBL" id="KAF2178259.1"/>
    </source>
</evidence>
<dbReference type="Proteomes" id="UP000800200">
    <property type="component" value="Unassembled WGS sequence"/>
</dbReference>